<dbReference type="AlphaFoldDB" id="A0A445MV74"/>
<evidence type="ECO:0000259" key="1">
    <source>
        <dbReference type="Pfam" id="PF13271"/>
    </source>
</evidence>
<evidence type="ECO:0000313" key="2">
    <source>
        <dbReference type="EMBL" id="SPD73292.1"/>
    </source>
</evidence>
<proteinExistence type="predicted"/>
<accession>A0A445MV74</accession>
<dbReference type="Pfam" id="PF13271">
    <property type="entry name" value="DUF4062"/>
    <property type="match status" value="1"/>
</dbReference>
<protein>
    <submittedName>
        <fullName evidence="2">Putative transcriptional regulator</fullName>
    </submittedName>
</protein>
<name>A0A445MV74_9BACT</name>
<dbReference type="InterPro" id="IPR036390">
    <property type="entry name" value="WH_DNA-bd_sf"/>
</dbReference>
<dbReference type="PANTHER" id="PTHR30595:SF6">
    <property type="entry name" value="SCHLAFEN ALBA-2 DOMAIN-CONTAINING PROTEIN"/>
    <property type="match status" value="1"/>
</dbReference>
<dbReference type="InterPro" id="IPR038475">
    <property type="entry name" value="RecG_C_sf"/>
</dbReference>
<dbReference type="Gene3D" id="3.30.565.60">
    <property type="match status" value="1"/>
</dbReference>
<feature type="domain" description="DUF4062" evidence="1">
    <location>
        <begin position="7"/>
        <end position="93"/>
    </location>
</feature>
<dbReference type="PANTHER" id="PTHR30595">
    <property type="entry name" value="GLPR-RELATED TRANSCRIPTIONAL REPRESSOR"/>
    <property type="match status" value="1"/>
</dbReference>
<dbReference type="SUPFAM" id="SSF46785">
    <property type="entry name" value="Winged helix' DNA-binding domain"/>
    <property type="match status" value="1"/>
</dbReference>
<reference evidence="2" key="1">
    <citation type="submission" date="2018-01" db="EMBL/GenBank/DDBJ databases">
        <authorList>
            <person name="Regsiter A."/>
            <person name="William W."/>
        </authorList>
    </citation>
    <scope>NUCLEOTIDE SEQUENCE</scope>
    <source>
        <strain evidence="2">TRIP AH-1</strain>
    </source>
</reference>
<organism evidence="2">
    <name type="scientific">uncultured Desulfobacterium sp</name>
    <dbReference type="NCBI Taxonomy" id="201089"/>
    <lineage>
        <taxon>Bacteria</taxon>
        <taxon>Pseudomonadati</taxon>
        <taxon>Thermodesulfobacteriota</taxon>
        <taxon>Desulfobacteria</taxon>
        <taxon>Desulfobacterales</taxon>
        <taxon>Desulfobacteriaceae</taxon>
        <taxon>Desulfobacterium</taxon>
        <taxon>environmental samples</taxon>
    </lineage>
</organism>
<dbReference type="InterPro" id="IPR025139">
    <property type="entry name" value="DUF4062"/>
</dbReference>
<dbReference type="Gene3D" id="1.10.10.10">
    <property type="entry name" value="Winged helix-like DNA-binding domain superfamily/Winged helix DNA-binding domain"/>
    <property type="match status" value="1"/>
</dbReference>
<dbReference type="InterPro" id="IPR036388">
    <property type="entry name" value="WH-like_DNA-bd_sf"/>
</dbReference>
<sequence length="492" mass="55890">MNSTRAKIFISSVQKELAQDRREIKAFIENDPLLRRFFTVFLFEDLPAGDRRADDVYLAEVDRCDIYLGLFGNNYGFEDTEGLSPTELEFNRATVQGKIRFVFVKGNVDKDRHPKMKALISKAGSQLIRKRFNDIVELKAAVYASLVEHLEACGAIQSRSFEERPCTDATIRDLNKQAVVDFVRLARFERQFPLPEKAPLSDILTHLHLLREGQPTNAALLLFGRDPQGFLPSAEVRCMHFHGTEIQRPVPFYRIFKGTVFGQVDMAVDFVMSKLNRSVGTRTESSQAPVIYEIPPEVIREAIVNAVVHRDYTSAGAVQVSVFADRVEVWNPGVLPPPLTTESLRHPHGSIPRNHRLCEALFLARYIEKYGTGTLMMIRESLARNLPEPDFIQRGGEFTSTVWRDWLTPKVLAAFNLNERQMKALEHVKVHGRITNADYQRVIGCPQRTATRDLNELTQKGIIELEGKGRGAQYRLLKKRAMNAPIAPFEAK</sequence>
<dbReference type="Pfam" id="PF13749">
    <property type="entry name" value="HATPase_c_4"/>
    <property type="match status" value="1"/>
</dbReference>
<dbReference type="EMBL" id="OJIN01000088">
    <property type="protein sequence ID" value="SPD73292.1"/>
    <property type="molecule type" value="Genomic_DNA"/>
</dbReference>
<gene>
    <name evidence="2" type="ORF">PITCH_A1780011</name>
</gene>